<dbReference type="HOGENOM" id="CLU_3256668_0_0_6"/>
<protein>
    <submittedName>
        <fullName evidence="1">Uncharacterized protein</fullName>
    </submittedName>
</protein>
<proteinExistence type="predicted"/>
<name>F3FFH5_PSESX</name>
<reference evidence="1 2" key="1">
    <citation type="journal article" date="2011" name="PLoS Pathog.">
        <title>Dynamic evolution of pathogenicity revealed by sequencing and comparative genomics of 19 Pseudomonas syringae isolates.</title>
        <authorList>
            <person name="Baltrus D.A."/>
            <person name="Nishimura M.T."/>
            <person name="Romanchuk A."/>
            <person name="Chang J.H."/>
            <person name="Mukhtar M.S."/>
            <person name="Cherkis K."/>
            <person name="Roach J."/>
            <person name="Grant S.R."/>
            <person name="Jones C.D."/>
            <person name="Dangl J.L."/>
        </authorList>
    </citation>
    <scope>NUCLEOTIDE SEQUENCE [LARGE SCALE GENOMIC DNA]</scope>
    <source>
        <strain evidence="2">M301072PT</strain>
    </source>
</reference>
<gene>
    <name evidence="1" type="ORF">PSYJA_08268</name>
</gene>
<dbReference type="PATRIC" id="fig|629262.5.peg.1389"/>
<dbReference type="EMBL" id="AEAH01000362">
    <property type="protein sequence ID" value="EGH28961.1"/>
    <property type="molecule type" value="Genomic_DNA"/>
</dbReference>
<comment type="caution">
    <text evidence="1">The sequence shown here is derived from an EMBL/GenBank/DDBJ whole genome shotgun (WGS) entry which is preliminary data.</text>
</comment>
<dbReference type="Proteomes" id="UP000004471">
    <property type="component" value="Unassembled WGS sequence"/>
</dbReference>
<dbReference type="AlphaFoldDB" id="F3FFH5"/>
<evidence type="ECO:0000313" key="1">
    <source>
        <dbReference type="EMBL" id="EGH28961.1"/>
    </source>
</evidence>
<organism evidence="1 2">
    <name type="scientific">Pseudomonas syringae pv. japonica str. M301072</name>
    <dbReference type="NCBI Taxonomy" id="629262"/>
    <lineage>
        <taxon>Bacteria</taxon>
        <taxon>Pseudomonadati</taxon>
        <taxon>Pseudomonadota</taxon>
        <taxon>Gammaproteobacteria</taxon>
        <taxon>Pseudomonadales</taxon>
        <taxon>Pseudomonadaceae</taxon>
        <taxon>Pseudomonas</taxon>
        <taxon>Pseudomonas syringae</taxon>
    </lineage>
</organism>
<evidence type="ECO:0000313" key="2">
    <source>
        <dbReference type="Proteomes" id="UP000004471"/>
    </source>
</evidence>
<accession>F3FFH5</accession>
<sequence length="42" mass="4483">MLGLQDPFSAAGREMPAINATVATRLEPFKPDAFVGAYQIST</sequence>